<evidence type="ECO:0000313" key="2">
    <source>
        <dbReference type="EMBL" id="MBB6477350.1"/>
    </source>
</evidence>
<dbReference type="Proteomes" id="UP000591941">
    <property type="component" value="Unassembled WGS sequence"/>
</dbReference>
<dbReference type="OrthoDB" id="1683277at2"/>
<accession>A0A841R2N7</accession>
<gene>
    <name evidence="2" type="ORF">HNR45_000380</name>
</gene>
<organism evidence="2 3">
    <name type="scientific">Negativicoccus succinicivorans</name>
    <dbReference type="NCBI Taxonomy" id="620903"/>
    <lineage>
        <taxon>Bacteria</taxon>
        <taxon>Bacillati</taxon>
        <taxon>Bacillota</taxon>
        <taxon>Negativicutes</taxon>
        <taxon>Veillonellales</taxon>
        <taxon>Veillonellaceae</taxon>
        <taxon>Negativicoccus</taxon>
    </lineage>
</organism>
<dbReference type="AlphaFoldDB" id="A0A841R2N7"/>
<sequence>MTNSWLYILVVMLAGSFIIHMYPTLVVAIGVNVGIFIASYFILRRDPRVDMRAGMLFIFGLTVINILAALGWMSSMMANLAFIALFIWSMAGGGRSR</sequence>
<keyword evidence="1" id="KW-0472">Membrane</keyword>
<reference evidence="2 3" key="1">
    <citation type="submission" date="2020-08" db="EMBL/GenBank/DDBJ databases">
        <title>Genomic Encyclopedia of Type Strains, Phase IV (KMG-IV): sequencing the most valuable type-strain genomes for metagenomic binning, comparative biology and taxonomic classification.</title>
        <authorList>
            <person name="Goeker M."/>
        </authorList>
    </citation>
    <scope>NUCLEOTIDE SEQUENCE [LARGE SCALE GENOMIC DNA]</scope>
    <source>
        <strain evidence="2 3">DSM 21255</strain>
    </source>
</reference>
<dbReference type="RefSeq" id="WP_075939360.1">
    <property type="nucleotide sequence ID" value="NZ_CABWNB010000003.1"/>
</dbReference>
<proteinExistence type="predicted"/>
<protein>
    <submittedName>
        <fullName evidence="2">Preprotein translocase subunit Sec61beta</fullName>
    </submittedName>
</protein>
<evidence type="ECO:0000313" key="3">
    <source>
        <dbReference type="Proteomes" id="UP000591941"/>
    </source>
</evidence>
<keyword evidence="1" id="KW-1133">Transmembrane helix</keyword>
<keyword evidence="3" id="KW-1185">Reference proteome</keyword>
<evidence type="ECO:0000256" key="1">
    <source>
        <dbReference type="SAM" id="Phobius"/>
    </source>
</evidence>
<name>A0A841R2N7_9FIRM</name>
<dbReference type="GeneID" id="93485661"/>
<feature type="transmembrane region" description="Helical" evidence="1">
    <location>
        <begin position="51"/>
        <end position="70"/>
    </location>
</feature>
<feature type="transmembrane region" description="Helical" evidence="1">
    <location>
        <begin position="6"/>
        <end position="39"/>
    </location>
</feature>
<dbReference type="EMBL" id="JACHHI010000002">
    <property type="protein sequence ID" value="MBB6477350.1"/>
    <property type="molecule type" value="Genomic_DNA"/>
</dbReference>
<keyword evidence="1" id="KW-0812">Transmembrane</keyword>
<comment type="caution">
    <text evidence="2">The sequence shown here is derived from an EMBL/GenBank/DDBJ whole genome shotgun (WGS) entry which is preliminary data.</text>
</comment>